<evidence type="ECO:0000256" key="1">
    <source>
        <dbReference type="SAM" id="MobiDB-lite"/>
    </source>
</evidence>
<dbReference type="KEGG" id="pco:PHACADRAFT_259141"/>
<dbReference type="Pfam" id="PF01161">
    <property type="entry name" value="PBP"/>
    <property type="match status" value="1"/>
</dbReference>
<dbReference type="CDD" id="cd00866">
    <property type="entry name" value="PEBP_euk"/>
    <property type="match status" value="1"/>
</dbReference>
<dbReference type="Gene3D" id="3.90.280.10">
    <property type="entry name" value="PEBP-like"/>
    <property type="match status" value="1"/>
</dbReference>
<protein>
    <recommendedName>
        <fullName evidence="4">PEBP-like protein</fullName>
    </recommendedName>
</protein>
<dbReference type="SUPFAM" id="SSF49777">
    <property type="entry name" value="PEBP-like"/>
    <property type="match status" value="1"/>
</dbReference>
<gene>
    <name evidence="2" type="ORF">PHACADRAFT_259141</name>
</gene>
<dbReference type="AlphaFoldDB" id="K5WRG0"/>
<dbReference type="RefSeq" id="XP_007397682.1">
    <property type="nucleotide sequence ID" value="XM_007397620.1"/>
</dbReference>
<dbReference type="Proteomes" id="UP000008370">
    <property type="component" value="Unassembled WGS sequence"/>
</dbReference>
<dbReference type="GO" id="GO:0046578">
    <property type="term" value="P:regulation of Ras protein signal transduction"/>
    <property type="evidence" value="ECO:0007669"/>
    <property type="project" value="TreeGrafter"/>
</dbReference>
<feature type="region of interest" description="Disordered" evidence="1">
    <location>
        <begin position="115"/>
        <end position="146"/>
    </location>
</feature>
<dbReference type="PANTHER" id="PTHR11362">
    <property type="entry name" value="PHOSPHATIDYLETHANOLAMINE-BINDING PROTEIN"/>
    <property type="match status" value="1"/>
</dbReference>
<evidence type="ECO:0000313" key="3">
    <source>
        <dbReference type="Proteomes" id="UP000008370"/>
    </source>
</evidence>
<organism evidence="2 3">
    <name type="scientific">Phanerochaete carnosa (strain HHB-10118-sp)</name>
    <name type="common">White-rot fungus</name>
    <name type="synonym">Peniophora carnosa</name>
    <dbReference type="NCBI Taxonomy" id="650164"/>
    <lineage>
        <taxon>Eukaryota</taxon>
        <taxon>Fungi</taxon>
        <taxon>Dikarya</taxon>
        <taxon>Basidiomycota</taxon>
        <taxon>Agaricomycotina</taxon>
        <taxon>Agaricomycetes</taxon>
        <taxon>Polyporales</taxon>
        <taxon>Phanerochaetaceae</taxon>
        <taxon>Phanerochaete</taxon>
    </lineage>
</organism>
<evidence type="ECO:0000313" key="2">
    <source>
        <dbReference type="EMBL" id="EKM52967.1"/>
    </source>
</evidence>
<dbReference type="PANTHER" id="PTHR11362:SF148">
    <property type="entry name" value="CARBOXYPEPTIDASE Y INHIBITOR"/>
    <property type="match status" value="1"/>
</dbReference>
<name>K5WRG0_PHACS</name>
<reference evidence="2 3" key="1">
    <citation type="journal article" date="2012" name="BMC Genomics">
        <title>Comparative genomics of the white-rot fungi, Phanerochaete carnosa and P. chrysosporium, to elucidate the genetic basis of the distinct wood types they colonize.</title>
        <authorList>
            <person name="Suzuki H."/>
            <person name="MacDonald J."/>
            <person name="Syed K."/>
            <person name="Salamov A."/>
            <person name="Hori C."/>
            <person name="Aerts A."/>
            <person name="Henrissat B."/>
            <person name="Wiebenga A."/>
            <person name="vanKuyk P.A."/>
            <person name="Barry K."/>
            <person name="Lindquist E."/>
            <person name="LaButti K."/>
            <person name="Lapidus A."/>
            <person name="Lucas S."/>
            <person name="Coutinho P."/>
            <person name="Gong Y."/>
            <person name="Samejima M."/>
            <person name="Mahadevan R."/>
            <person name="Abou-Zaid M."/>
            <person name="de Vries R.P."/>
            <person name="Igarashi K."/>
            <person name="Yadav J.S."/>
            <person name="Grigoriev I.V."/>
            <person name="Master E.R."/>
        </authorList>
    </citation>
    <scope>NUCLEOTIDE SEQUENCE [LARGE SCALE GENOMIC DNA]</scope>
    <source>
        <strain evidence="2 3">HHB-10118-sp</strain>
    </source>
</reference>
<dbReference type="InterPro" id="IPR008914">
    <property type="entry name" value="PEBP"/>
</dbReference>
<dbReference type="GeneID" id="18917322"/>
<dbReference type="OrthoDB" id="2506647at2759"/>
<dbReference type="GO" id="GO:0030414">
    <property type="term" value="F:peptidase inhibitor activity"/>
    <property type="evidence" value="ECO:0007669"/>
    <property type="project" value="TreeGrafter"/>
</dbReference>
<keyword evidence="3" id="KW-1185">Reference proteome</keyword>
<dbReference type="GO" id="GO:0030162">
    <property type="term" value="P:regulation of proteolysis"/>
    <property type="evidence" value="ECO:0007669"/>
    <property type="project" value="TreeGrafter"/>
</dbReference>
<dbReference type="STRING" id="650164.K5WRG0"/>
<evidence type="ECO:0008006" key="4">
    <source>
        <dbReference type="Google" id="ProtNLM"/>
    </source>
</evidence>
<dbReference type="InterPro" id="IPR035810">
    <property type="entry name" value="PEBP_euk"/>
</dbReference>
<accession>K5WRG0</accession>
<sequence>MAHDPLSNVVTALERSGIIPDVVPAARSFTPTHLFAVLYPTGTGREVLLGNEFSRDETLDEPVVSFTPMSVASTPEDANADPSYTLVMLDPDVPSRAEPTNRSFRHWVITGLKPPAEPDSASTTASAAALETQPAVTPYRAPDPRPNTGVHRYTFLLFTEPPAGVQIPHDAPEHLNEREQRRKWDVWAFANKYGLELVGANFLTVRAPDAA</sequence>
<dbReference type="InterPro" id="IPR036610">
    <property type="entry name" value="PEBP-like_sf"/>
</dbReference>
<dbReference type="GO" id="GO:0005543">
    <property type="term" value="F:phospholipid binding"/>
    <property type="evidence" value="ECO:0007669"/>
    <property type="project" value="TreeGrafter"/>
</dbReference>
<feature type="compositionally biased region" description="Low complexity" evidence="1">
    <location>
        <begin position="120"/>
        <end position="129"/>
    </location>
</feature>
<proteinExistence type="predicted"/>
<dbReference type="InParanoid" id="K5WRG0"/>
<dbReference type="EMBL" id="JH930474">
    <property type="protein sequence ID" value="EKM52967.1"/>
    <property type="molecule type" value="Genomic_DNA"/>
</dbReference>
<dbReference type="HOGENOM" id="CLU_043994_3_1_1"/>